<dbReference type="AlphaFoldDB" id="A0A6J6TW22"/>
<reference evidence="1" key="1">
    <citation type="submission" date="2020-05" db="EMBL/GenBank/DDBJ databases">
        <authorList>
            <person name="Chiriac C."/>
            <person name="Salcher M."/>
            <person name="Ghai R."/>
            <person name="Kavagutti S V."/>
        </authorList>
    </citation>
    <scope>NUCLEOTIDE SEQUENCE</scope>
</reference>
<name>A0A6J6TW22_9ZZZZ</name>
<protein>
    <submittedName>
        <fullName evidence="1">Unannotated protein</fullName>
    </submittedName>
</protein>
<gene>
    <name evidence="1" type="ORF">UFOPK2852_00233</name>
</gene>
<accession>A0A6J6TW22</accession>
<dbReference type="EMBL" id="CAEZZJ010000013">
    <property type="protein sequence ID" value="CAB4750874.1"/>
    <property type="molecule type" value="Genomic_DNA"/>
</dbReference>
<proteinExistence type="predicted"/>
<evidence type="ECO:0000313" key="1">
    <source>
        <dbReference type="EMBL" id="CAB4750874.1"/>
    </source>
</evidence>
<organism evidence="1">
    <name type="scientific">freshwater metagenome</name>
    <dbReference type="NCBI Taxonomy" id="449393"/>
    <lineage>
        <taxon>unclassified sequences</taxon>
        <taxon>metagenomes</taxon>
        <taxon>ecological metagenomes</taxon>
    </lineage>
</organism>
<sequence>MVQIIILLVTALLVGALIFRLSKRGISKKYDRKPANPWNALNEGIDPTL</sequence>